<evidence type="ECO:0000313" key="2">
    <source>
        <dbReference type="EMBL" id="PIZ16380.1"/>
    </source>
</evidence>
<comment type="caution">
    <text evidence="2">The sequence shown here is derived from an EMBL/GenBank/DDBJ whole genome shotgun (WGS) entry which is preliminary data.</text>
</comment>
<proteinExistence type="predicted"/>
<sequence>MKKLLVVLAVLALAAGSACAFDIGAGVRYAGLGVFTNFSSIPVTSLGAIQGEVVLGPINVAIGYADLGSGLTVYPLSVGAVGKFPLPLVKPYIGGEFTYFFIPNSTYSFYGIPTGFTIMEIEAKAGVEGRLGNLGIYGGIGYGTTICLLSFGPLSFPALVPGMT</sequence>
<feature type="chain" id="PRO_5014857169" description="Outer membrane protein beta-barrel domain-containing protein" evidence="1">
    <location>
        <begin position="21"/>
        <end position="164"/>
    </location>
</feature>
<dbReference type="Proteomes" id="UP000229307">
    <property type="component" value="Unassembled WGS sequence"/>
</dbReference>
<evidence type="ECO:0000313" key="3">
    <source>
        <dbReference type="Proteomes" id="UP000229307"/>
    </source>
</evidence>
<name>A0A2M7SA49_9BACT</name>
<dbReference type="PROSITE" id="PS51257">
    <property type="entry name" value="PROKAR_LIPOPROTEIN"/>
    <property type="match status" value="1"/>
</dbReference>
<gene>
    <name evidence="2" type="ORF">COY52_07160</name>
</gene>
<dbReference type="AlphaFoldDB" id="A0A2M7SA49"/>
<reference evidence="3" key="1">
    <citation type="submission" date="2017-09" db="EMBL/GenBank/DDBJ databases">
        <title>Depth-based differentiation of microbial function through sediment-hosted aquifers and enrichment of novel symbionts in the deep terrestrial subsurface.</title>
        <authorList>
            <person name="Probst A.J."/>
            <person name="Ladd B."/>
            <person name="Jarett J.K."/>
            <person name="Geller-Mcgrath D.E."/>
            <person name="Sieber C.M.K."/>
            <person name="Emerson J.B."/>
            <person name="Anantharaman K."/>
            <person name="Thomas B.C."/>
            <person name="Malmstrom R."/>
            <person name="Stieglmeier M."/>
            <person name="Klingl A."/>
            <person name="Woyke T."/>
            <person name="Ryan C.M."/>
            <person name="Banfield J.F."/>
        </authorList>
    </citation>
    <scope>NUCLEOTIDE SEQUENCE [LARGE SCALE GENOMIC DNA]</scope>
</reference>
<organism evidence="2 3">
    <name type="scientific">Candidatus Desantisbacteria bacterium CG_4_10_14_0_8_um_filter_48_22</name>
    <dbReference type="NCBI Taxonomy" id="1974543"/>
    <lineage>
        <taxon>Bacteria</taxon>
        <taxon>Candidatus Desantisiibacteriota</taxon>
    </lineage>
</organism>
<feature type="signal peptide" evidence="1">
    <location>
        <begin position="1"/>
        <end position="20"/>
    </location>
</feature>
<keyword evidence="1" id="KW-0732">Signal</keyword>
<evidence type="ECO:0000256" key="1">
    <source>
        <dbReference type="SAM" id="SignalP"/>
    </source>
</evidence>
<accession>A0A2M7SA49</accession>
<dbReference type="EMBL" id="PFMR01000190">
    <property type="protein sequence ID" value="PIZ16380.1"/>
    <property type="molecule type" value="Genomic_DNA"/>
</dbReference>
<protein>
    <recommendedName>
        <fullName evidence="4">Outer membrane protein beta-barrel domain-containing protein</fullName>
    </recommendedName>
</protein>
<evidence type="ECO:0008006" key="4">
    <source>
        <dbReference type="Google" id="ProtNLM"/>
    </source>
</evidence>